<feature type="region of interest" description="Disordered" evidence="1">
    <location>
        <begin position="122"/>
        <end position="161"/>
    </location>
</feature>
<gene>
    <name evidence="2" type="ORF">M9Y10_042505</name>
</gene>
<comment type="caution">
    <text evidence="2">The sequence shown here is derived from an EMBL/GenBank/DDBJ whole genome shotgun (WGS) entry which is preliminary data.</text>
</comment>
<protein>
    <submittedName>
        <fullName evidence="2">Uncharacterized protein</fullName>
    </submittedName>
</protein>
<accession>A0ABR2GP23</accession>
<proteinExistence type="predicted"/>
<keyword evidence="3" id="KW-1185">Reference proteome</keyword>
<sequence length="224" mass="25137">MGSVPPFSISDELGSLLTDIENSDRVIIEDVNLNSCLPTLSSAAPTLKSRRGTGKLIDHESLRKASNNKSLKTSINYHEKVKISQKDILIGRINELEAKIKSQMKELEMLDKKKNELVQQLEDQRTRSRLGSRPKNSFSEQSSTSSLVPPAEDNHNSGPEYWKNLYETTKKQYEDLKKALSKEGAMQRVSAQKSRMIPTPKGAPQPTFSNMNGSAHYNDNDDLF</sequence>
<name>A0ABR2GP23_9EUKA</name>
<organism evidence="2 3">
    <name type="scientific">Tritrichomonas musculus</name>
    <dbReference type="NCBI Taxonomy" id="1915356"/>
    <lineage>
        <taxon>Eukaryota</taxon>
        <taxon>Metamonada</taxon>
        <taxon>Parabasalia</taxon>
        <taxon>Tritrichomonadida</taxon>
        <taxon>Tritrichomonadidae</taxon>
        <taxon>Tritrichomonas</taxon>
    </lineage>
</organism>
<reference evidence="2 3" key="1">
    <citation type="submission" date="2024-04" db="EMBL/GenBank/DDBJ databases">
        <title>Tritrichomonas musculus Genome.</title>
        <authorList>
            <person name="Alves-Ferreira E."/>
            <person name="Grigg M."/>
            <person name="Lorenzi H."/>
            <person name="Galac M."/>
        </authorList>
    </citation>
    <scope>NUCLEOTIDE SEQUENCE [LARGE SCALE GENOMIC DNA]</scope>
    <source>
        <strain evidence="2 3">EAF2021</strain>
    </source>
</reference>
<feature type="compositionally biased region" description="Polar residues" evidence="1">
    <location>
        <begin position="134"/>
        <end position="147"/>
    </location>
</feature>
<evidence type="ECO:0000313" key="3">
    <source>
        <dbReference type="Proteomes" id="UP001470230"/>
    </source>
</evidence>
<dbReference type="Proteomes" id="UP001470230">
    <property type="component" value="Unassembled WGS sequence"/>
</dbReference>
<evidence type="ECO:0000313" key="2">
    <source>
        <dbReference type="EMBL" id="KAK8835616.1"/>
    </source>
</evidence>
<feature type="compositionally biased region" description="Polar residues" evidence="1">
    <location>
        <begin position="206"/>
        <end position="217"/>
    </location>
</feature>
<feature type="region of interest" description="Disordered" evidence="1">
    <location>
        <begin position="178"/>
        <end position="224"/>
    </location>
</feature>
<evidence type="ECO:0000256" key="1">
    <source>
        <dbReference type="SAM" id="MobiDB-lite"/>
    </source>
</evidence>
<dbReference type="EMBL" id="JAPFFF010000079">
    <property type="protein sequence ID" value="KAK8835616.1"/>
    <property type="molecule type" value="Genomic_DNA"/>
</dbReference>